<dbReference type="InterPro" id="IPR050388">
    <property type="entry name" value="ABC_Ni/Peptide_Import"/>
</dbReference>
<keyword evidence="3" id="KW-0813">Transport</keyword>
<dbReference type="CDD" id="cd03257">
    <property type="entry name" value="ABC_NikE_OppD_transporters"/>
    <property type="match status" value="1"/>
</dbReference>
<dbReference type="OrthoDB" id="37801at2"/>
<dbReference type="RefSeq" id="WP_094409769.1">
    <property type="nucleotide sequence ID" value="NZ_BMJZ01000002.1"/>
</dbReference>
<evidence type="ECO:0000313" key="10">
    <source>
        <dbReference type="Proteomes" id="UP000216361"/>
    </source>
</evidence>
<keyword evidence="4" id="KW-1003">Cell membrane</keyword>
<gene>
    <name evidence="9" type="ORF">CHR90_14755</name>
</gene>
<dbReference type="GO" id="GO:0005886">
    <property type="term" value="C:plasma membrane"/>
    <property type="evidence" value="ECO:0007669"/>
    <property type="project" value="UniProtKB-SubCell"/>
</dbReference>
<dbReference type="SUPFAM" id="SSF52540">
    <property type="entry name" value="P-loop containing nucleoside triphosphate hydrolases"/>
    <property type="match status" value="1"/>
</dbReference>
<dbReference type="AlphaFoldDB" id="A0A255XML1"/>
<evidence type="ECO:0000256" key="4">
    <source>
        <dbReference type="ARBA" id="ARBA00022475"/>
    </source>
</evidence>
<dbReference type="GO" id="GO:0015833">
    <property type="term" value="P:peptide transport"/>
    <property type="evidence" value="ECO:0007669"/>
    <property type="project" value="InterPro"/>
</dbReference>
<comment type="caution">
    <text evidence="9">The sequence shown here is derived from an EMBL/GenBank/DDBJ whole genome shotgun (WGS) entry which is preliminary data.</text>
</comment>
<reference evidence="9 10" key="1">
    <citation type="submission" date="2017-07" db="EMBL/GenBank/DDBJ databases">
        <title>Elstera cyanobacteriorum sp. nov., a novel bacterium isolated from cyanobacterial aggregates in a eutrophic lake.</title>
        <authorList>
            <person name="Cai H."/>
        </authorList>
    </citation>
    <scope>NUCLEOTIDE SEQUENCE [LARGE SCALE GENOMIC DNA]</scope>
    <source>
        <strain evidence="9 10">TH019</strain>
    </source>
</reference>
<name>A0A255XML1_9PROT</name>
<protein>
    <recommendedName>
        <fullName evidence="8">ABC transporter domain-containing protein</fullName>
    </recommendedName>
</protein>
<dbReference type="InterPro" id="IPR027417">
    <property type="entry name" value="P-loop_NTPase"/>
</dbReference>
<evidence type="ECO:0000256" key="6">
    <source>
        <dbReference type="ARBA" id="ARBA00022840"/>
    </source>
</evidence>
<dbReference type="GO" id="GO:0016887">
    <property type="term" value="F:ATP hydrolysis activity"/>
    <property type="evidence" value="ECO:0007669"/>
    <property type="project" value="InterPro"/>
</dbReference>
<comment type="subcellular location">
    <subcellularLocation>
        <location evidence="1">Cell inner membrane</location>
        <topology evidence="1">Peripheral membrane protein</topology>
    </subcellularLocation>
</comment>
<dbReference type="InterPro" id="IPR003593">
    <property type="entry name" value="AAA+_ATPase"/>
</dbReference>
<organism evidence="9 10">
    <name type="scientific">Elstera cyanobacteriorum</name>
    <dbReference type="NCBI Taxonomy" id="2022747"/>
    <lineage>
        <taxon>Bacteria</taxon>
        <taxon>Pseudomonadati</taxon>
        <taxon>Pseudomonadota</taxon>
        <taxon>Alphaproteobacteria</taxon>
        <taxon>Rhodospirillales</taxon>
        <taxon>Rhodospirillaceae</taxon>
        <taxon>Elstera</taxon>
    </lineage>
</organism>
<dbReference type="GO" id="GO:0005524">
    <property type="term" value="F:ATP binding"/>
    <property type="evidence" value="ECO:0007669"/>
    <property type="project" value="UniProtKB-KW"/>
</dbReference>
<dbReference type="Gene3D" id="3.40.50.300">
    <property type="entry name" value="P-loop containing nucleotide triphosphate hydrolases"/>
    <property type="match status" value="1"/>
</dbReference>
<keyword evidence="10" id="KW-1185">Reference proteome</keyword>
<comment type="similarity">
    <text evidence="2">Belongs to the ABC transporter superfamily.</text>
</comment>
<evidence type="ECO:0000256" key="5">
    <source>
        <dbReference type="ARBA" id="ARBA00022741"/>
    </source>
</evidence>
<dbReference type="InterPro" id="IPR013563">
    <property type="entry name" value="Oligopep_ABC_C"/>
</dbReference>
<dbReference type="InterPro" id="IPR017871">
    <property type="entry name" value="ABC_transporter-like_CS"/>
</dbReference>
<dbReference type="Pfam" id="PF08352">
    <property type="entry name" value="oligo_HPY"/>
    <property type="match status" value="1"/>
</dbReference>
<dbReference type="EMBL" id="NOXS01000033">
    <property type="protein sequence ID" value="OYQ18208.1"/>
    <property type="molecule type" value="Genomic_DNA"/>
</dbReference>
<dbReference type="PROSITE" id="PS00211">
    <property type="entry name" value="ABC_TRANSPORTER_1"/>
    <property type="match status" value="1"/>
</dbReference>
<proteinExistence type="inferred from homology"/>
<evidence type="ECO:0000256" key="1">
    <source>
        <dbReference type="ARBA" id="ARBA00004417"/>
    </source>
</evidence>
<evidence type="ECO:0000256" key="2">
    <source>
        <dbReference type="ARBA" id="ARBA00005417"/>
    </source>
</evidence>
<sequence>MLLAVERLTLTLPLGPKGAPVPVLEDVSLTLKAGQRLGLVGESGSGKTLLALALLGLLPEGAQARGAIRFEGTDLLPLPPHARRAYRGKRIGMVFQEPMTALHPMLTVSDQIGEAIALHQGLRGKALRAAVLDLLEQVHLPDAARRIDAFPHELSGGQRQRVGLAIALAGEPSLLIADEPTTALDVTVQRQILGVLRDLTEARGLALLLVSHDLGVVAHLTQHLHVLYAGRTVECGPTGDLLSMPQHPYLRGLRAAMPSVGQIPIPIPGTLPAPNERGPGCRFAPRCPLADSACTQPPPLTAWGARHLACWRGAA</sequence>
<accession>A0A255XML1</accession>
<dbReference type="SMART" id="SM00382">
    <property type="entry name" value="AAA"/>
    <property type="match status" value="1"/>
</dbReference>
<keyword evidence="7" id="KW-0472">Membrane</keyword>
<dbReference type="InterPro" id="IPR003439">
    <property type="entry name" value="ABC_transporter-like_ATP-bd"/>
</dbReference>
<dbReference type="FunFam" id="3.40.50.300:FF:000016">
    <property type="entry name" value="Oligopeptide ABC transporter ATP-binding component"/>
    <property type="match status" value="1"/>
</dbReference>
<dbReference type="Pfam" id="PF00005">
    <property type="entry name" value="ABC_tran"/>
    <property type="match status" value="1"/>
</dbReference>
<keyword evidence="6" id="KW-0067">ATP-binding</keyword>
<evidence type="ECO:0000256" key="7">
    <source>
        <dbReference type="ARBA" id="ARBA00023136"/>
    </source>
</evidence>
<evidence type="ECO:0000313" key="9">
    <source>
        <dbReference type="EMBL" id="OYQ18208.1"/>
    </source>
</evidence>
<dbReference type="PANTHER" id="PTHR43297">
    <property type="entry name" value="OLIGOPEPTIDE TRANSPORT ATP-BINDING PROTEIN APPD"/>
    <property type="match status" value="1"/>
</dbReference>
<dbReference type="GO" id="GO:0055085">
    <property type="term" value="P:transmembrane transport"/>
    <property type="evidence" value="ECO:0007669"/>
    <property type="project" value="UniProtKB-ARBA"/>
</dbReference>
<dbReference type="PANTHER" id="PTHR43297:SF2">
    <property type="entry name" value="DIPEPTIDE TRANSPORT ATP-BINDING PROTEIN DPPD"/>
    <property type="match status" value="1"/>
</dbReference>
<feature type="domain" description="ABC transporter" evidence="8">
    <location>
        <begin position="3"/>
        <end position="254"/>
    </location>
</feature>
<dbReference type="Proteomes" id="UP000216361">
    <property type="component" value="Unassembled WGS sequence"/>
</dbReference>
<dbReference type="PROSITE" id="PS50893">
    <property type="entry name" value="ABC_TRANSPORTER_2"/>
    <property type="match status" value="1"/>
</dbReference>
<keyword evidence="5" id="KW-0547">Nucleotide-binding</keyword>
<dbReference type="NCBIfam" id="TIGR01727">
    <property type="entry name" value="oligo_HPY"/>
    <property type="match status" value="1"/>
</dbReference>
<evidence type="ECO:0000256" key="3">
    <source>
        <dbReference type="ARBA" id="ARBA00022448"/>
    </source>
</evidence>
<evidence type="ECO:0000259" key="8">
    <source>
        <dbReference type="PROSITE" id="PS50893"/>
    </source>
</evidence>